<sequence>MGSRPYSPILGRFLSVDPVEGGSANDYDYVNGDTINNTDLDEACFWDLCIIEGIGLVEAGQC</sequence>
<comment type="caution">
    <text evidence="1">The sequence shown here is derived from an EMBL/GenBank/DDBJ whole genome shotgun (WGS) entry which is preliminary data.</text>
</comment>
<organism evidence="1 2">
    <name type="scientific">Goodfellowiella coeruleoviolacea</name>
    <dbReference type="NCBI Taxonomy" id="334858"/>
    <lineage>
        <taxon>Bacteria</taxon>
        <taxon>Bacillati</taxon>
        <taxon>Actinomycetota</taxon>
        <taxon>Actinomycetes</taxon>
        <taxon>Pseudonocardiales</taxon>
        <taxon>Pseudonocardiaceae</taxon>
        <taxon>Goodfellowiella</taxon>
    </lineage>
</organism>
<dbReference type="NCBIfam" id="TIGR03696">
    <property type="entry name" value="Rhs_assc_core"/>
    <property type="match status" value="1"/>
</dbReference>
<dbReference type="RefSeq" id="WP_253775866.1">
    <property type="nucleotide sequence ID" value="NZ_JAMTCK010000013.1"/>
</dbReference>
<dbReference type="Gene3D" id="2.180.10.10">
    <property type="entry name" value="RHS repeat-associated core"/>
    <property type="match status" value="1"/>
</dbReference>
<accession>A0AAE3GH93</accession>
<gene>
    <name evidence="1" type="ORF">LX83_005090</name>
</gene>
<dbReference type="InterPro" id="IPR022385">
    <property type="entry name" value="Rhs_assc_core"/>
</dbReference>
<evidence type="ECO:0000313" key="1">
    <source>
        <dbReference type="EMBL" id="MCP2168212.1"/>
    </source>
</evidence>
<evidence type="ECO:0000313" key="2">
    <source>
        <dbReference type="Proteomes" id="UP001206128"/>
    </source>
</evidence>
<keyword evidence="2" id="KW-1185">Reference proteome</keyword>
<protein>
    <submittedName>
        <fullName evidence="1">RHS repeat-associated core domain-containing protein</fullName>
    </submittedName>
</protein>
<reference evidence="1" key="1">
    <citation type="submission" date="2022-06" db="EMBL/GenBank/DDBJ databases">
        <title>Genomic Encyclopedia of Archaeal and Bacterial Type Strains, Phase II (KMG-II): from individual species to whole genera.</title>
        <authorList>
            <person name="Goeker M."/>
        </authorList>
    </citation>
    <scope>NUCLEOTIDE SEQUENCE</scope>
    <source>
        <strain evidence="1">DSM 43935</strain>
    </source>
</reference>
<dbReference type="EMBL" id="JAMTCK010000013">
    <property type="protein sequence ID" value="MCP2168212.1"/>
    <property type="molecule type" value="Genomic_DNA"/>
</dbReference>
<name>A0AAE3GH93_9PSEU</name>
<dbReference type="AlphaFoldDB" id="A0AAE3GH93"/>
<proteinExistence type="predicted"/>
<dbReference type="Proteomes" id="UP001206128">
    <property type="component" value="Unassembled WGS sequence"/>
</dbReference>